<evidence type="ECO:0000313" key="2">
    <source>
        <dbReference type="Proteomes" id="UP000095401"/>
    </source>
</evidence>
<evidence type="ECO:0008006" key="3">
    <source>
        <dbReference type="Google" id="ProtNLM"/>
    </source>
</evidence>
<dbReference type="PANTHER" id="PTHR30105:SF2">
    <property type="entry name" value="DIVERGENT POLYSACCHARIDE DEACETYLASE SUPERFAMILY"/>
    <property type="match status" value="1"/>
</dbReference>
<dbReference type="AlphaFoldDB" id="A0A1D8IRZ7"/>
<dbReference type="KEGG" id="aprs:BI364_16205"/>
<reference evidence="2" key="1">
    <citation type="submission" date="2016-09" db="EMBL/GenBank/DDBJ databases">
        <title>Acidihalobacter prosperus F5.</title>
        <authorList>
            <person name="Khaleque H.N."/>
            <person name="Ramsay J.P."/>
            <person name="Kaksonen A.H."/>
            <person name="Boxall N.J."/>
            <person name="Watkin E.L.J."/>
        </authorList>
    </citation>
    <scope>NUCLEOTIDE SEQUENCE [LARGE SCALE GENOMIC DNA]</scope>
    <source>
        <strain evidence="2">F5</strain>
    </source>
</reference>
<organism evidence="1 2">
    <name type="scientific">Acidihalobacter yilgarnensis</name>
    <dbReference type="NCBI Taxonomy" id="2819280"/>
    <lineage>
        <taxon>Bacteria</taxon>
        <taxon>Pseudomonadati</taxon>
        <taxon>Pseudomonadota</taxon>
        <taxon>Gammaproteobacteria</taxon>
        <taxon>Chromatiales</taxon>
        <taxon>Ectothiorhodospiraceae</taxon>
        <taxon>Acidihalobacter</taxon>
    </lineage>
</organism>
<dbReference type="EMBL" id="CP017415">
    <property type="protein sequence ID" value="AOU99272.1"/>
    <property type="molecule type" value="Genomic_DNA"/>
</dbReference>
<gene>
    <name evidence="1" type="ORF">BI364_16205</name>
</gene>
<dbReference type="Proteomes" id="UP000095401">
    <property type="component" value="Chromosome"/>
</dbReference>
<dbReference type="InterPro" id="IPR006837">
    <property type="entry name" value="Divergent_DAC"/>
</dbReference>
<accession>A0A1D8IRZ7</accession>
<dbReference type="Gene3D" id="3.20.20.370">
    <property type="entry name" value="Glycoside hydrolase/deacetylase"/>
    <property type="match status" value="1"/>
</dbReference>
<dbReference type="RefSeq" id="WP_070079622.1">
    <property type="nucleotide sequence ID" value="NZ_CP017415.1"/>
</dbReference>
<dbReference type="SUPFAM" id="SSF88713">
    <property type="entry name" value="Glycoside hydrolase/deacetylase"/>
    <property type="match status" value="1"/>
</dbReference>
<protein>
    <recommendedName>
        <fullName evidence="3">Divergent polysaccharide deacetylase family protein</fullName>
    </recommendedName>
</protein>
<dbReference type="GO" id="GO:0005975">
    <property type="term" value="P:carbohydrate metabolic process"/>
    <property type="evidence" value="ECO:0007669"/>
    <property type="project" value="InterPro"/>
</dbReference>
<evidence type="ECO:0000313" key="1">
    <source>
        <dbReference type="EMBL" id="AOU99272.1"/>
    </source>
</evidence>
<name>A0A1D8IRZ7_9GAMM</name>
<dbReference type="Pfam" id="PF04748">
    <property type="entry name" value="Polysacc_deac_2"/>
    <property type="match status" value="1"/>
</dbReference>
<sequence length="259" mass="27921">MLLAAVCALFAQARAADISIIIDDVGYDHPLGLMAAELPGSVTLAFLPDTPFAVPLARLAYRNGKQIMLHLPMQSLEPHPLGPGGLTLDMTRDEIRRTLLADLASLPHVAGINNHMGSLLTQNAGDMAWLMHDIGRIGGLFFVDSLTTPRSAALEEARRAGIPSAARDIFLDDVHDDPAYVDRQLDKALAIARVRGSAIVIGHPYATTLAVLRRRIPQLAAEGVKLVTVSALIHDRKGHLMHARAGIVSESLREPDTRP</sequence>
<dbReference type="CDD" id="cd10936">
    <property type="entry name" value="CE4_DAC2"/>
    <property type="match status" value="1"/>
</dbReference>
<proteinExistence type="predicted"/>
<dbReference type="PANTHER" id="PTHR30105">
    <property type="entry name" value="UNCHARACTERIZED YIBQ-RELATED"/>
    <property type="match status" value="1"/>
</dbReference>
<dbReference type="InterPro" id="IPR011330">
    <property type="entry name" value="Glyco_hydro/deAcase_b/a-brl"/>
</dbReference>
<keyword evidence="2" id="KW-1185">Reference proteome</keyword>